<evidence type="ECO:0000313" key="2">
    <source>
        <dbReference type="Proteomes" id="UP001638806"/>
    </source>
</evidence>
<sequence length="102" mass="11664">MASPREYVNDPRFTRIFDLPPDATRGRSKPFRIAYADYGYRNEALPEQDNVLLFFGSLMGSRLIHIAKDELAKVHKVRVINPDRPGIGARMPQMRSTEWACG</sequence>
<dbReference type="EMBL" id="JBGNUJ010000008">
    <property type="protein sequence ID" value="KAL3956758.1"/>
    <property type="molecule type" value="Genomic_DNA"/>
</dbReference>
<keyword evidence="2" id="KW-1185">Reference proteome</keyword>
<gene>
    <name evidence="1" type="ORF">ACCO45_009604</name>
</gene>
<proteinExistence type="predicted"/>
<dbReference type="Proteomes" id="UP001638806">
    <property type="component" value="Unassembled WGS sequence"/>
</dbReference>
<evidence type="ECO:0000313" key="1">
    <source>
        <dbReference type="EMBL" id="KAL3956758.1"/>
    </source>
</evidence>
<reference evidence="1" key="1">
    <citation type="submission" date="2024-12" db="EMBL/GenBank/DDBJ databases">
        <title>Comparative genomics and development of molecular markers within Purpureocillium lilacinum and among Purpureocillium species.</title>
        <authorList>
            <person name="Yeh Z.-Y."/>
            <person name="Ni N.-T."/>
            <person name="Lo P.-H."/>
            <person name="Mushyakhwo K."/>
            <person name="Lin C.-F."/>
            <person name="Nai Y.-S."/>
        </authorList>
    </citation>
    <scope>NUCLEOTIDE SEQUENCE</scope>
    <source>
        <strain evidence="1">NCHU-NPUST-175</strain>
    </source>
</reference>
<protein>
    <submittedName>
        <fullName evidence="1">Uncharacterized protein</fullName>
    </submittedName>
</protein>
<organism evidence="1 2">
    <name type="scientific">Purpureocillium lilacinum</name>
    <name type="common">Paecilomyces lilacinus</name>
    <dbReference type="NCBI Taxonomy" id="33203"/>
    <lineage>
        <taxon>Eukaryota</taxon>
        <taxon>Fungi</taxon>
        <taxon>Dikarya</taxon>
        <taxon>Ascomycota</taxon>
        <taxon>Pezizomycotina</taxon>
        <taxon>Sordariomycetes</taxon>
        <taxon>Hypocreomycetidae</taxon>
        <taxon>Hypocreales</taxon>
        <taxon>Ophiocordycipitaceae</taxon>
        <taxon>Purpureocillium</taxon>
    </lineage>
</organism>
<accession>A0ACC4DKY5</accession>
<comment type="caution">
    <text evidence="1">The sequence shown here is derived from an EMBL/GenBank/DDBJ whole genome shotgun (WGS) entry which is preliminary data.</text>
</comment>
<name>A0ACC4DKY5_PURLI</name>